<sequence>MRKTSLVRSLVLAALLLPASAALAAMNTDPDWPCIQRKVPELSLGQIWNGPELPQSAKNWAQDPEIPALVKELAARRVPIGEAQSQIRDFATGLPGDQKNARMAMLFQGLFDYMNAERLQVISGIARYARNQLELAARLRKEASEVDALRRKPDADINEIAVRTDRLTWETRVFEERVQSLTYVCEVPTLIEQRLYALAKTVAEIMAVGSGQ</sequence>
<proteinExistence type="predicted"/>
<organism evidence="2">
    <name type="scientific">Mesorhizobium sp. WSM2240</name>
    <dbReference type="NCBI Taxonomy" id="3228851"/>
    <lineage>
        <taxon>Bacteria</taxon>
        <taxon>Pseudomonadati</taxon>
        <taxon>Pseudomonadota</taxon>
        <taxon>Alphaproteobacteria</taxon>
        <taxon>Hyphomicrobiales</taxon>
        <taxon>Phyllobacteriaceae</taxon>
        <taxon>Mesorhizobium</taxon>
    </lineage>
</organism>
<keyword evidence="1" id="KW-0732">Signal</keyword>
<accession>A0AAU8CYC5</accession>
<dbReference type="EMBL" id="CP159253">
    <property type="protein sequence ID" value="XCG51312.1"/>
    <property type="molecule type" value="Genomic_DNA"/>
</dbReference>
<reference evidence="2" key="1">
    <citation type="submission" date="2024-06" db="EMBL/GenBank/DDBJ databases">
        <title>Mesorhizobium karijinii sp. nov., a symbiont of the iconic Swainsona formosa from arid Australia.</title>
        <authorList>
            <person name="Hill Y.J."/>
            <person name="Watkin E.L.J."/>
            <person name="O'Hara G.W."/>
            <person name="Terpolilli J."/>
            <person name="Tye M.L."/>
            <person name="Kohlmeier M.G."/>
        </authorList>
    </citation>
    <scope>NUCLEOTIDE SEQUENCE</scope>
    <source>
        <strain evidence="2">WSM2240</strain>
    </source>
</reference>
<evidence type="ECO:0000313" key="2">
    <source>
        <dbReference type="EMBL" id="XCG51312.1"/>
    </source>
</evidence>
<feature type="chain" id="PRO_5043526586" evidence="1">
    <location>
        <begin position="25"/>
        <end position="212"/>
    </location>
</feature>
<feature type="signal peptide" evidence="1">
    <location>
        <begin position="1"/>
        <end position="24"/>
    </location>
</feature>
<dbReference type="AlphaFoldDB" id="A0AAU8CYC5"/>
<gene>
    <name evidence="2" type="ORF">ABVK50_12915</name>
</gene>
<name>A0AAU8CYC5_9HYPH</name>
<protein>
    <submittedName>
        <fullName evidence="2">Uncharacterized protein</fullName>
    </submittedName>
</protein>
<dbReference type="RefSeq" id="WP_353641180.1">
    <property type="nucleotide sequence ID" value="NZ_CP159253.1"/>
</dbReference>
<evidence type="ECO:0000256" key="1">
    <source>
        <dbReference type="SAM" id="SignalP"/>
    </source>
</evidence>